<dbReference type="SUPFAM" id="SSF69304">
    <property type="entry name" value="Tricorn protease N-terminal domain"/>
    <property type="match status" value="1"/>
</dbReference>
<dbReference type="InterPro" id="IPR022385">
    <property type="entry name" value="Rhs_assc_core"/>
</dbReference>
<feature type="region of interest" description="Disordered" evidence="1">
    <location>
        <begin position="235"/>
        <end position="283"/>
    </location>
</feature>
<dbReference type="NCBIfam" id="TIGR01643">
    <property type="entry name" value="YD_repeat_2x"/>
    <property type="match status" value="14"/>
</dbReference>
<sequence length="1426" mass="153990">MQWPEGDPGKCRQAATAWRTFSKAVDGVCHATDGKSSALIHNNKGEAVDAYAKFWHRYHGGKDKGWLDDVAKASEQMAEMLEKYADAVEHARKKIEHRIEIDIAVLAVAIGAAALSGGALSGAALAVADEVITLAGTVGIEVSAAAAGVLGTAVASAAFGGVESVAVDAAIAQPLRMAAGLQDHFSLDELNSSAKDGMISGAIFGGAAGATKAAIEAGAFPRVFGDGVDPSLLSGLPTDLDGLGGTGKPPTVDVEKPPSDPIRPDDTELPANARDTNSTEACNDPVDIATGTMFMTQTDVTLPGQLPLVIERTHLSSYRAGGWFGRSWASTLDERLQLDARGVVFAATDGKRLVYPVPRAGQPVLPERGPRLALAWDGRPDGAMTITDPATGVVRTFTHPSSVRPGDTVDLPLESMEDRNGHRIDIDRTASGIPTAIRHSGGYHIAVDIHGARITALRLLHEAPSPYRPVADSPGTVLVRYGYDAAGNLAEVINSSGRPLRFGYDADGRITSWTDRNGTRFEYVYDERGRVVRTEGTDGFMSGAFTYDEQTRTNTYTNSLGETSVYRYNDACRVAAETDPLGHTTTTEWDPNGQHRLSVTDPLGRTTRYAYDEAGNLLAVTLPDGSIGQAAYNALNLPTQVTEPGGTVWRHTYDDSGNLLVSIDPTGAETRYAYDGSGHITSITDALGNVQRATCDAAGLPLAVTDPLGNTTTVTRDVFGRVVEVTDPLGHATRMGWTTEGKPKWREQPDGARESWEWDGEGNLVSHTDPVGNTVRHTTTHFDLTASRTDPDGTVYAFTYDTDLHLTGVTNPQGLTWTYEYDAAGRLVAETDFNGRRLTYAHDAAGQLSSRTNGAGESLSFTRDALGRTVATATDDGTETTFAYDAAGQLARAANPDAELVWERDALGRVLTETVNGRAMTYAYDATGRRVRRTTPGGAVSHWTYDAAGRPNELRTDAGSLALTYDAAGREVERRLGEDLRLTQAWDSTDRLTTQTVTHRPSGEEELLLQHRTYAYRPDGLLTEIRELTAGTRRFTLNKSGRVTAVTAHGWTETYAYDEAGNLTSAEAPAHPAAGDREFTGTLIHRAGRTTYEHDAQGRLTRKTRKLLNGQTRTWSFSWNAEDRLTDAVTPDGERWHYAYDPLGRRVAKRRLVEDGSVADETVFTWDDTRVAEQTADDGHTTTWDYAPGTHRPLTQSDRATPADPGSLIARLGEPARFHAVLTDSIGSPTELLTLNGEIAWQARTTLWGPQLPSPKTDFSADCPLRFPGQYQDPETGLNYNYFRYYDPETGRYISPDPLGLVPAPNHHAYVTNPCVEADFLGLSPCPEELSKSGQRPDKGRLTRAGREYQKHMNRGDLPVVPGKQLDSTGQGLLDDILNSPDTVQVSVTSGNFAGGTRYIMPDPAGGRGFGATFDASGNFQYFGRY</sequence>
<dbReference type="Pfam" id="PF05593">
    <property type="entry name" value="RHS_repeat"/>
    <property type="match status" value="9"/>
</dbReference>
<feature type="compositionally biased region" description="Basic and acidic residues" evidence="1">
    <location>
        <begin position="741"/>
        <end position="756"/>
    </location>
</feature>
<dbReference type="InterPro" id="IPR031325">
    <property type="entry name" value="RHS_repeat"/>
</dbReference>
<comment type="caution">
    <text evidence="4">The sequence shown here is derived from an EMBL/GenBank/DDBJ whole genome shotgun (WGS) entry which is preliminary data.</text>
</comment>
<dbReference type="RefSeq" id="WP_275806858.1">
    <property type="nucleotide sequence ID" value="NZ_BAAANM010000005.1"/>
</dbReference>
<name>A0ABT5YSY7_9ACTN</name>
<evidence type="ECO:0000256" key="1">
    <source>
        <dbReference type="SAM" id="MobiDB-lite"/>
    </source>
</evidence>
<proteinExistence type="predicted"/>
<dbReference type="Pfam" id="PF20148">
    <property type="entry name" value="DUF6531"/>
    <property type="match status" value="1"/>
</dbReference>
<dbReference type="InterPro" id="IPR050708">
    <property type="entry name" value="T6SS_VgrG/RHS"/>
</dbReference>
<dbReference type="NCBIfam" id="TIGR03696">
    <property type="entry name" value="Rhs_assc_core"/>
    <property type="match status" value="1"/>
</dbReference>
<dbReference type="Gene3D" id="2.180.10.10">
    <property type="entry name" value="RHS repeat-associated core"/>
    <property type="match status" value="3"/>
</dbReference>
<reference evidence="4 5" key="1">
    <citation type="submission" date="2023-03" db="EMBL/GenBank/DDBJ databases">
        <title>Draft genome sequence of type strain Streptomyces ferralitis JCM 14344.</title>
        <authorList>
            <person name="Klaysubun C."/>
            <person name="Duangmal K."/>
        </authorList>
    </citation>
    <scope>NUCLEOTIDE SEQUENCE [LARGE SCALE GENOMIC DNA]</scope>
    <source>
        <strain evidence="4 5">JCM 14344</strain>
    </source>
</reference>
<keyword evidence="5" id="KW-1185">Reference proteome</keyword>
<dbReference type="InterPro" id="IPR006530">
    <property type="entry name" value="YD"/>
</dbReference>
<evidence type="ECO:0000259" key="2">
    <source>
        <dbReference type="Pfam" id="PF20148"/>
    </source>
</evidence>
<dbReference type="InterPro" id="IPR045351">
    <property type="entry name" value="DUF6531"/>
</dbReference>
<dbReference type="PANTHER" id="PTHR32305:SF15">
    <property type="entry name" value="PROTEIN RHSA-RELATED"/>
    <property type="match status" value="1"/>
</dbReference>
<dbReference type="InterPro" id="IPR057746">
    <property type="entry name" value="CpnT-like_N"/>
</dbReference>
<organism evidence="4 5">
    <name type="scientific">Streptantibioticus ferralitis</name>
    <dbReference type="NCBI Taxonomy" id="236510"/>
    <lineage>
        <taxon>Bacteria</taxon>
        <taxon>Bacillati</taxon>
        <taxon>Actinomycetota</taxon>
        <taxon>Actinomycetes</taxon>
        <taxon>Kitasatosporales</taxon>
        <taxon>Streptomycetaceae</taxon>
        <taxon>Streptantibioticus</taxon>
    </lineage>
</organism>
<dbReference type="Proteomes" id="UP001220022">
    <property type="component" value="Unassembled WGS sequence"/>
</dbReference>
<feature type="domain" description="DUF6531" evidence="2">
    <location>
        <begin position="284"/>
        <end position="355"/>
    </location>
</feature>
<feature type="compositionally biased region" description="Basic and acidic residues" evidence="1">
    <location>
        <begin position="253"/>
        <end position="266"/>
    </location>
</feature>
<protein>
    <submittedName>
        <fullName evidence="4">DUF6531 domain-containing protein</fullName>
    </submittedName>
</protein>
<gene>
    <name evidence="4" type="ORF">P2L57_01490</name>
</gene>
<accession>A0ABT5YSY7</accession>
<dbReference type="SUPFAM" id="SSF63829">
    <property type="entry name" value="Calcium-dependent phosphotriesterase"/>
    <property type="match status" value="1"/>
</dbReference>
<evidence type="ECO:0000259" key="3">
    <source>
        <dbReference type="Pfam" id="PF25547"/>
    </source>
</evidence>
<dbReference type="Pfam" id="PF25547">
    <property type="entry name" value="WXG100_2"/>
    <property type="match status" value="1"/>
</dbReference>
<dbReference type="PANTHER" id="PTHR32305">
    <property type="match status" value="1"/>
</dbReference>
<evidence type="ECO:0000313" key="4">
    <source>
        <dbReference type="EMBL" id="MDF2254446.1"/>
    </source>
</evidence>
<dbReference type="EMBL" id="JARHTQ010000001">
    <property type="protein sequence ID" value="MDF2254446.1"/>
    <property type="molecule type" value="Genomic_DNA"/>
</dbReference>
<evidence type="ECO:0000313" key="5">
    <source>
        <dbReference type="Proteomes" id="UP001220022"/>
    </source>
</evidence>
<feature type="region of interest" description="Disordered" evidence="1">
    <location>
        <begin position="733"/>
        <end position="760"/>
    </location>
</feature>
<feature type="domain" description="Outer membrane channel protein CpnT-like N-terminal" evidence="3">
    <location>
        <begin position="2"/>
        <end position="124"/>
    </location>
</feature>